<keyword evidence="2 8" id="KW-0349">Heme</keyword>
<dbReference type="EMBL" id="CP012700">
    <property type="protein sequence ID" value="ALH80876.1"/>
    <property type="molecule type" value="Genomic_DNA"/>
</dbReference>
<dbReference type="PANTHER" id="PTHR46696:SF4">
    <property type="entry name" value="BIOTIN BIOSYNTHESIS CYTOCHROME P450"/>
    <property type="match status" value="1"/>
</dbReference>
<evidence type="ECO:0000256" key="1">
    <source>
        <dbReference type="ARBA" id="ARBA00010617"/>
    </source>
</evidence>
<evidence type="ECO:0000313" key="10">
    <source>
        <dbReference type="Proteomes" id="UP000058074"/>
    </source>
</evidence>
<dbReference type="PANTHER" id="PTHR46696">
    <property type="entry name" value="P450, PUTATIVE (EUROFUNG)-RELATED"/>
    <property type="match status" value="1"/>
</dbReference>
<dbReference type="InterPro" id="IPR036396">
    <property type="entry name" value="Cyt_P450_sf"/>
</dbReference>
<dbReference type="KEGG" id="smag:AN936_10995"/>
<dbReference type="InterPro" id="IPR002397">
    <property type="entry name" value="Cyt_P450_B"/>
</dbReference>
<organism evidence="9 10">
    <name type="scientific">Sphingopyxis macrogoltabida</name>
    <name type="common">Sphingomonas macrogoltabidus</name>
    <dbReference type="NCBI Taxonomy" id="33050"/>
    <lineage>
        <taxon>Bacteria</taxon>
        <taxon>Pseudomonadati</taxon>
        <taxon>Pseudomonadota</taxon>
        <taxon>Alphaproteobacteria</taxon>
        <taxon>Sphingomonadales</taxon>
        <taxon>Sphingomonadaceae</taxon>
        <taxon>Sphingopyxis</taxon>
    </lineage>
</organism>
<dbReference type="PROSITE" id="PS00086">
    <property type="entry name" value="CYTOCHROME_P450"/>
    <property type="match status" value="1"/>
</dbReference>
<keyword evidence="4 8" id="KW-0560">Oxidoreductase</keyword>
<evidence type="ECO:0000256" key="4">
    <source>
        <dbReference type="ARBA" id="ARBA00023002"/>
    </source>
</evidence>
<dbReference type="PRINTS" id="PR00359">
    <property type="entry name" value="BP450"/>
</dbReference>
<dbReference type="PATRIC" id="fig|33050.5.peg.2276"/>
<evidence type="ECO:0000256" key="7">
    <source>
        <dbReference type="ARBA" id="ARBA00043906"/>
    </source>
</evidence>
<evidence type="ECO:0000256" key="8">
    <source>
        <dbReference type="RuleBase" id="RU000461"/>
    </source>
</evidence>
<dbReference type="GO" id="GO:0008395">
    <property type="term" value="F:steroid hydroxylase activity"/>
    <property type="evidence" value="ECO:0007669"/>
    <property type="project" value="TreeGrafter"/>
</dbReference>
<dbReference type="FunFam" id="1.10.630.10:FF:000018">
    <property type="entry name" value="Cytochrome P450 monooxygenase"/>
    <property type="match status" value="1"/>
</dbReference>
<keyword evidence="3 8" id="KW-0479">Metal-binding</keyword>
<evidence type="ECO:0000256" key="5">
    <source>
        <dbReference type="ARBA" id="ARBA00023004"/>
    </source>
</evidence>
<dbReference type="Proteomes" id="UP000058074">
    <property type="component" value="Chromosome"/>
</dbReference>
<dbReference type="CDD" id="cd11033">
    <property type="entry name" value="CYP142-like"/>
    <property type="match status" value="1"/>
</dbReference>
<dbReference type="PRINTS" id="PR00385">
    <property type="entry name" value="P450"/>
</dbReference>
<keyword evidence="6 8" id="KW-0503">Monooxygenase</keyword>
<evidence type="ECO:0000313" key="9">
    <source>
        <dbReference type="EMBL" id="ALH80876.1"/>
    </source>
</evidence>
<dbReference type="GO" id="GO:0036199">
    <property type="term" value="F:cholest-4-en-3-one 26-monooxygenase activity"/>
    <property type="evidence" value="ECO:0007669"/>
    <property type="project" value="TreeGrafter"/>
</dbReference>
<proteinExistence type="inferred from homology"/>
<dbReference type="Gene3D" id="1.10.630.10">
    <property type="entry name" value="Cytochrome P450"/>
    <property type="match status" value="1"/>
</dbReference>
<gene>
    <name evidence="9" type="ORF">AN936_10995</name>
</gene>
<keyword evidence="5 8" id="KW-0408">Iron</keyword>
<dbReference type="AlphaFoldDB" id="A0A0N9UMC3"/>
<name>A0A0N9UMC3_SPHMC</name>
<sequence length="424" mass="46948">MPHMLADNIDEIITDPATYADEALYHQIFAELRSADPVHWCAPAQYHPFWAVTRHADIMRVELDAANFRNEPRQFLVTIDDQQMMEEQTGESNFARNLVAMDNPDHKAYRALTADWFGAKSVRALEEKITELARETVDRMVAMGGTCDFAKEIAAWYPLRTIMIVLGVPREDEPLMLELSQKVFGGSDADTGGGEGMASMLEAFAAFNDYFGRVVADRLVNPQDDVATLLSTATIDGAPIGEAERNAYFLIIAAAGHDTTSSAISGGLLALIRNPDQMAKLRANPDLMPQAVDEFIRWTTPVKHFFRTAVADCEVGGQSVKAGDSLMMCYPSANRDEAAFDDPMEFRIDRKPNRQLAFGYGPHVCLGQFLAKMEIRILFTELLARIDDIELAGEPAWVKANFVSGLKRLPIRYRCEGAASVTGG</sequence>
<evidence type="ECO:0000256" key="3">
    <source>
        <dbReference type="ARBA" id="ARBA00022723"/>
    </source>
</evidence>
<comment type="similarity">
    <text evidence="1 8">Belongs to the cytochrome P450 family.</text>
</comment>
<dbReference type="InterPro" id="IPR001128">
    <property type="entry name" value="Cyt_P450"/>
</dbReference>
<dbReference type="Pfam" id="PF00067">
    <property type="entry name" value="p450"/>
    <property type="match status" value="1"/>
</dbReference>
<dbReference type="GO" id="GO:0006707">
    <property type="term" value="P:cholesterol catabolic process"/>
    <property type="evidence" value="ECO:0007669"/>
    <property type="project" value="TreeGrafter"/>
</dbReference>
<protein>
    <submittedName>
        <fullName evidence="9">Cytochrome</fullName>
    </submittedName>
</protein>
<dbReference type="InterPro" id="IPR017972">
    <property type="entry name" value="Cyt_P450_CS"/>
</dbReference>
<comment type="function">
    <text evidence="7">Cytochromes P450 are a group of heme-thiolate monooxygenases. They oxidize a variety of structurally unrelated compounds, including steroids, fatty acids, and xenobiotics.</text>
</comment>
<evidence type="ECO:0000256" key="6">
    <source>
        <dbReference type="ARBA" id="ARBA00023033"/>
    </source>
</evidence>
<dbReference type="SUPFAM" id="SSF48264">
    <property type="entry name" value="Cytochrome P450"/>
    <property type="match status" value="1"/>
</dbReference>
<dbReference type="GO" id="GO:0005506">
    <property type="term" value="F:iron ion binding"/>
    <property type="evidence" value="ECO:0007669"/>
    <property type="project" value="InterPro"/>
</dbReference>
<reference evidence="9 10" key="1">
    <citation type="journal article" date="2015" name="Genome Announc.">
        <title>Complete Genome Sequence of Polypropylene Glycol- and Polyethylene Glycol-Degrading Sphingopyxis macrogoltabida Strain EY-1.</title>
        <authorList>
            <person name="Ohtsubo Y."/>
            <person name="Nagata Y."/>
            <person name="Numata M."/>
            <person name="Tsuchikane K."/>
            <person name="Hosoyama A."/>
            <person name="Yamazoe A."/>
            <person name="Tsuda M."/>
            <person name="Fujita N."/>
            <person name="Kawai F."/>
        </authorList>
    </citation>
    <scope>NUCLEOTIDE SEQUENCE [LARGE SCALE GENOMIC DNA]</scope>
    <source>
        <strain evidence="9 10">EY-1</strain>
    </source>
</reference>
<accession>A0A0N9UMC3</accession>
<dbReference type="GO" id="GO:0020037">
    <property type="term" value="F:heme binding"/>
    <property type="evidence" value="ECO:0007669"/>
    <property type="project" value="InterPro"/>
</dbReference>
<evidence type="ECO:0000256" key="2">
    <source>
        <dbReference type="ARBA" id="ARBA00022617"/>
    </source>
</evidence>